<sequence length="187" mass="21596">MSQIPTSALVKSNEEINVQSSESSPKTSMLEKLRKLFQLSHIHFSKGQFDEADMLVKQYNKFLESKAPHGYKYKQYDNSDVFIIDMPKPNHSELEAFLITLFGAYNARYTHHDCPFIVGINSYHYSPDGSGVKIAPDVTIRPNEIYVPNPQFPIQLHTPKATRNSQENWLRAMTARLWAQEVEEYQE</sequence>
<accession>A0ABM8W341</accession>
<dbReference type="EMBL" id="CAJVQB010000903">
    <property type="protein sequence ID" value="CAG8512590.1"/>
    <property type="molecule type" value="Genomic_DNA"/>
</dbReference>
<protein>
    <submittedName>
        <fullName evidence="1">15726_t:CDS:1</fullName>
    </submittedName>
</protein>
<feature type="non-terminal residue" evidence="1">
    <location>
        <position position="187"/>
    </location>
</feature>
<evidence type="ECO:0000313" key="2">
    <source>
        <dbReference type="Proteomes" id="UP000789901"/>
    </source>
</evidence>
<organism evidence="1 2">
    <name type="scientific">Gigaspora margarita</name>
    <dbReference type="NCBI Taxonomy" id="4874"/>
    <lineage>
        <taxon>Eukaryota</taxon>
        <taxon>Fungi</taxon>
        <taxon>Fungi incertae sedis</taxon>
        <taxon>Mucoromycota</taxon>
        <taxon>Glomeromycotina</taxon>
        <taxon>Glomeromycetes</taxon>
        <taxon>Diversisporales</taxon>
        <taxon>Gigasporaceae</taxon>
        <taxon>Gigaspora</taxon>
    </lineage>
</organism>
<proteinExistence type="predicted"/>
<dbReference type="Proteomes" id="UP000789901">
    <property type="component" value="Unassembled WGS sequence"/>
</dbReference>
<keyword evidence="2" id="KW-1185">Reference proteome</keyword>
<comment type="caution">
    <text evidence="1">The sequence shown here is derived from an EMBL/GenBank/DDBJ whole genome shotgun (WGS) entry which is preliminary data.</text>
</comment>
<gene>
    <name evidence="1" type="ORF">GMARGA_LOCUS2755</name>
</gene>
<evidence type="ECO:0000313" key="1">
    <source>
        <dbReference type="EMBL" id="CAG8512590.1"/>
    </source>
</evidence>
<reference evidence="1 2" key="1">
    <citation type="submission" date="2021-06" db="EMBL/GenBank/DDBJ databases">
        <authorList>
            <person name="Kallberg Y."/>
            <person name="Tangrot J."/>
            <person name="Rosling A."/>
        </authorList>
    </citation>
    <scope>NUCLEOTIDE SEQUENCE [LARGE SCALE GENOMIC DNA]</scope>
    <source>
        <strain evidence="1 2">120-4 pot B 10/14</strain>
    </source>
</reference>
<name>A0ABM8W341_GIGMA</name>